<dbReference type="STRING" id="137733.SAMN05421767_10194"/>
<dbReference type="Pfam" id="PF04297">
    <property type="entry name" value="UPF0122"/>
    <property type="match status" value="1"/>
</dbReference>
<protein>
    <recommendedName>
        <fullName evidence="3">UPF0122 protein SAMN05421767_10194</fullName>
    </recommendedName>
</protein>
<organism evidence="4 5">
    <name type="scientific">Granulicatella balaenopterae</name>
    <dbReference type="NCBI Taxonomy" id="137733"/>
    <lineage>
        <taxon>Bacteria</taxon>
        <taxon>Bacillati</taxon>
        <taxon>Bacillota</taxon>
        <taxon>Bacilli</taxon>
        <taxon>Lactobacillales</taxon>
        <taxon>Carnobacteriaceae</taxon>
        <taxon>Granulicatella</taxon>
    </lineage>
</organism>
<dbReference type="NCBIfam" id="NF045758">
    <property type="entry name" value="YlxM"/>
    <property type="match status" value="1"/>
</dbReference>
<dbReference type="InterPro" id="IPR036388">
    <property type="entry name" value="WH-like_DNA-bd_sf"/>
</dbReference>
<dbReference type="RefSeq" id="WP_089745529.1">
    <property type="nucleotide sequence ID" value="NZ_FOGF01000001.1"/>
</dbReference>
<dbReference type="NCBIfam" id="NF001068">
    <property type="entry name" value="PRK00118.1-4"/>
    <property type="match status" value="1"/>
</dbReference>
<reference evidence="4 5" key="1">
    <citation type="submission" date="2016-10" db="EMBL/GenBank/DDBJ databases">
        <authorList>
            <person name="de Groot N.N."/>
        </authorList>
    </citation>
    <scope>NUCLEOTIDE SEQUENCE [LARGE SCALE GENOMIC DNA]</scope>
    <source>
        <strain evidence="4 5">DSM 15827</strain>
    </source>
</reference>
<accession>A0A1H9GZR6</accession>
<evidence type="ECO:0000313" key="4">
    <source>
        <dbReference type="EMBL" id="SEQ55483.1"/>
    </source>
</evidence>
<dbReference type="InterPro" id="IPR054831">
    <property type="entry name" value="UPF0122_fam_protein"/>
</dbReference>
<dbReference type="NCBIfam" id="NF001070">
    <property type="entry name" value="PRK00118.1-6"/>
    <property type="match status" value="1"/>
</dbReference>
<evidence type="ECO:0000313" key="5">
    <source>
        <dbReference type="Proteomes" id="UP000198556"/>
    </source>
</evidence>
<evidence type="ECO:0000256" key="2">
    <source>
        <dbReference type="ARBA" id="ARBA00024764"/>
    </source>
</evidence>
<dbReference type="HAMAP" id="MF_00245">
    <property type="entry name" value="UPF0122"/>
    <property type="match status" value="1"/>
</dbReference>
<dbReference type="PANTHER" id="PTHR40083:SF1">
    <property type="entry name" value="UPF0122 PROTEIN YLXM"/>
    <property type="match status" value="1"/>
</dbReference>
<dbReference type="PANTHER" id="PTHR40083">
    <property type="entry name" value="UPF0122 PROTEIN CBO2450/CLC_2298"/>
    <property type="match status" value="1"/>
</dbReference>
<dbReference type="Gene3D" id="1.10.10.10">
    <property type="entry name" value="Winged helix-like DNA-binding domain superfamily/Winged helix DNA-binding domain"/>
    <property type="match status" value="1"/>
</dbReference>
<name>A0A1H9GZR6_9LACT</name>
<sequence>MELEKTTHMNMLVEFYGCLLTPKQLGYIELYYADDYSLGEIAEDFAVSRQAVYDNIRRTGKILEKYESQLHLVADFYHRQAIYDQLEKYIDNVYPNDVTLQNTIKALQDSNK</sequence>
<dbReference type="InterPro" id="IPR013324">
    <property type="entry name" value="RNA_pol_sigma_r3/r4-like"/>
</dbReference>
<proteinExistence type="inferred from homology"/>
<comment type="similarity">
    <text evidence="1 3">Belongs to the UPF0122 family.</text>
</comment>
<evidence type="ECO:0000256" key="3">
    <source>
        <dbReference type="HAMAP-Rule" id="MF_00245"/>
    </source>
</evidence>
<dbReference type="Proteomes" id="UP000198556">
    <property type="component" value="Unassembled WGS sequence"/>
</dbReference>
<keyword evidence="5" id="KW-1185">Reference proteome</keyword>
<comment type="function">
    <text evidence="2 3">Might take part in the signal recognition particle (SRP) pathway. This is inferred from the conservation of its genetic proximity to ftsY/ffh. May be a regulatory protein.</text>
</comment>
<dbReference type="OrthoDB" id="6392at2"/>
<dbReference type="SUPFAM" id="SSF88659">
    <property type="entry name" value="Sigma3 and sigma4 domains of RNA polymerase sigma factors"/>
    <property type="match status" value="1"/>
</dbReference>
<dbReference type="EMBL" id="FOGF01000001">
    <property type="protein sequence ID" value="SEQ55483.1"/>
    <property type="molecule type" value="Genomic_DNA"/>
</dbReference>
<dbReference type="InterPro" id="IPR007394">
    <property type="entry name" value="UPF0122"/>
</dbReference>
<dbReference type="AlphaFoldDB" id="A0A1H9GZR6"/>
<gene>
    <name evidence="4" type="ORF">SAMN05421767_10194</name>
</gene>
<evidence type="ECO:0000256" key="1">
    <source>
        <dbReference type="ARBA" id="ARBA00008720"/>
    </source>
</evidence>